<dbReference type="EMBL" id="BARW01013959">
    <property type="protein sequence ID" value="GAI72948.1"/>
    <property type="molecule type" value="Genomic_DNA"/>
</dbReference>
<sequence>SFITKEQYERLLEFFRQNAEFVKEDFQETHYFNCDEDLRIQKNNSGVKIWLKKGKIHDDFREELEIKTNKEDFEKIKEMFSCIGLKTEIKWLRERKQFNWN</sequence>
<comment type="caution">
    <text evidence="1">The sequence shown here is derived from an EMBL/GenBank/DDBJ whole genome shotgun (WGS) entry which is preliminary data.</text>
</comment>
<feature type="non-terminal residue" evidence="1">
    <location>
        <position position="101"/>
    </location>
</feature>
<dbReference type="InterPro" id="IPR033469">
    <property type="entry name" value="CYTH-like_dom_sf"/>
</dbReference>
<proteinExistence type="predicted"/>
<organism evidence="1">
    <name type="scientific">marine sediment metagenome</name>
    <dbReference type="NCBI Taxonomy" id="412755"/>
    <lineage>
        <taxon>unclassified sequences</taxon>
        <taxon>metagenomes</taxon>
        <taxon>ecological metagenomes</taxon>
    </lineage>
</organism>
<accession>X1QXF1</accession>
<gene>
    <name evidence="1" type="ORF">S12H4_25160</name>
</gene>
<reference evidence="1" key="1">
    <citation type="journal article" date="2014" name="Front. Microbiol.">
        <title>High frequency of phylogenetically diverse reductive dehalogenase-homologous genes in deep subseafloor sedimentary metagenomes.</title>
        <authorList>
            <person name="Kawai M."/>
            <person name="Futagami T."/>
            <person name="Toyoda A."/>
            <person name="Takaki Y."/>
            <person name="Nishi S."/>
            <person name="Hori S."/>
            <person name="Arai W."/>
            <person name="Tsubouchi T."/>
            <person name="Morono Y."/>
            <person name="Uchiyama I."/>
            <person name="Ito T."/>
            <person name="Fujiyama A."/>
            <person name="Inagaki F."/>
            <person name="Takami H."/>
        </authorList>
    </citation>
    <scope>NUCLEOTIDE SEQUENCE</scope>
    <source>
        <strain evidence="1">Expedition CK06-06</strain>
    </source>
</reference>
<protein>
    <recommendedName>
        <fullName evidence="2">CYTH domain-containing protein</fullName>
    </recommendedName>
</protein>
<name>X1QXF1_9ZZZZ</name>
<evidence type="ECO:0000313" key="1">
    <source>
        <dbReference type="EMBL" id="GAI72948.1"/>
    </source>
</evidence>
<evidence type="ECO:0008006" key="2">
    <source>
        <dbReference type="Google" id="ProtNLM"/>
    </source>
</evidence>
<dbReference type="SUPFAM" id="SSF55154">
    <property type="entry name" value="CYTH-like phosphatases"/>
    <property type="match status" value="1"/>
</dbReference>
<dbReference type="Gene3D" id="2.40.320.10">
    <property type="entry name" value="Hypothetical Protein Pfu-838710-001"/>
    <property type="match status" value="1"/>
</dbReference>
<dbReference type="AlphaFoldDB" id="X1QXF1"/>
<feature type="non-terminal residue" evidence="1">
    <location>
        <position position="1"/>
    </location>
</feature>